<feature type="chain" id="PRO_5046770649" description="Lipoprotein" evidence="1">
    <location>
        <begin position="34"/>
        <end position="307"/>
    </location>
</feature>
<gene>
    <name evidence="2" type="ORF">Pen02_56800</name>
</gene>
<name>A0ABQ4E7P1_9ACTN</name>
<accession>A0ABQ4E7P1</accession>
<evidence type="ECO:0000256" key="1">
    <source>
        <dbReference type="SAM" id="SignalP"/>
    </source>
</evidence>
<evidence type="ECO:0000313" key="2">
    <source>
        <dbReference type="EMBL" id="GIG90744.1"/>
    </source>
</evidence>
<evidence type="ECO:0000313" key="3">
    <source>
        <dbReference type="Proteomes" id="UP000646749"/>
    </source>
</evidence>
<comment type="caution">
    <text evidence="2">The sequence shown here is derived from an EMBL/GenBank/DDBJ whole genome shotgun (WGS) entry which is preliminary data.</text>
</comment>
<reference evidence="2 3" key="1">
    <citation type="submission" date="2021-01" db="EMBL/GenBank/DDBJ databases">
        <title>Whole genome shotgun sequence of Plantactinospora endophytica NBRC 110450.</title>
        <authorList>
            <person name="Komaki H."/>
            <person name="Tamura T."/>
        </authorList>
    </citation>
    <scope>NUCLEOTIDE SEQUENCE [LARGE SCALE GENOMIC DNA]</scope>
    <source>
        <strain evidence="2 3">NBRC 110450</strain>
    </source>
</reference>
<dbReference type="Proteomes" id="UP000646749">
    <property type="component" value="Unassembled WGS sequence"/>
</dbReference>
<keyword evidence="3" id="KW-1185">Reference proteome</keyword>
<proteinExistence type="predicted"/>
<organism evidence="2 3">
    <name type="scientific">Plantactinospora endophytica</name>
    <dbReference type="NCBI Taxonomy" id="673535"/>
    <lineage>
        <taxon>Bacteria</taxon>
        <taxon>Bacillati</taxon>
        <taxon>Actinomycetota</taxon>
        <taxon>Actinomycetes</taxon>
        <taxon>Micromonosporales</taxon>
        <taxon>Micromonosporaceae</taxon>
        <taxon>Plantactinospora</taxon>
    </lineage>
</organism>
<evidence type="ECO:0008006" key="4">
    <source>
        <dbReference type="Google" id="ProtNLM"/>
    </source>
</evidence>
<feature type="signal peptide" evidence="1">
    <location>
        <begin position="1"/>
        <end position="33"/>
    </location>
</feature>
<sequence length="307" mass="31922">MLITKALRRLPQAAMGIGLGLIVAASAPTAVFAEQQQSPAPNGDLTVEVRDAKSVQGKYGLAGSLVEYDAKRTGTDQATVTVTVNGVVLTATVDYAARTGSWKADGKILGAEGKTALAGMEKALAGQFRPGKAVLGPHEALLHRAVNYWSEAPAGYVLTGDSFKDVKESDVPKPLTDAKGAPLPQAEECLNPATGEQSAAACQEANEDGILYTGCSGSHAECHDANGHCHRCTAVAVGKSVNCKGRCGGGCCVPDGLGIYTYDCLDHDQCCGDHGGCLNPWDGECGDEYGEADEDFLLGRQNCGWQC</sequence>
<dbReference type="EMBL" id="BONW01000029">
    <property type="protein sequence ID" value="GIG90744.1"/>
    <property type="molecule type" value="Genomic_DNA"/>
</dbReference>
<protein>
    <recommendedName>
        <fullName evidence="4">Lipoprotein</fullName>
    </recommendedName>
</protein>
<dbReference type="RefSeq" id="WP_203869160.1">
    <property type="nucleotide sequence ID" value="NZ_BONW01000029.1"/>
</dbReference>
<keyword evidence="1" id="KW-0732">Signal</keyword>